<accession>A0A0W8FTH0</accession>
<comment type="caution">
    <text evidence="1">The sequence shown here is derived from an EMBL/GenBank/DDBJ whole genome shotgun (WGS) entry which is preliminary data.</text>
</comment>
<organism evidence="1">
    <name type="scientific">hydrocarbon metagenome</name>
    <dbReference type="NCBI Taxonomy" id="938273"/>
    <lineage>
        <taxon>unclassified sequences</taxon>
        <taxon>metagenomes</taxon>
        <taxon>ecological metagenomes</taxon>
    </lineage>
</organism>
<dbReference type="AlphaFoldDB" id="A0A0W8FTH0"/>
<protein>
    <submittedName>
        <fullName evidence="1">Uncharacterized protein</fullName>
    </submittedName>
</protein>
<name>A0A0W8FTH0_9ZZZZ</name>
<reference evidence="1" key="1">
    <citation type="journal article" date="2015" name="Proc. Natl. Acad. Sci. U.S.A.">
        <title>Networks of energetic and metabolic interactions define dynamics in microbial communities.</title>
        <authorList>
            <person name="Embree M."/>
            <person name="Liu J.K."/>
            <person name="Al-Bassam M.M."/>
            <person name="Zengler K."/>
        </authorList>
    </citation>
    <scope>NUCLEOTIDE SEQUENCE</scope>
</reference>
<dbReference type="EMBL" id="LNQE01000857">
    <property type="protein sequence ID" value="KUG24183.1"/>
    <property type="molecule type" value="Genomic_DNA"/>
</dbReference>
<evidence type="ECO:0000313" key="1">
    <source>
        <dbReference type="EMBL" id="KUG24183.1"/>
    </source>
</evidence>
<proteinExistence type="predicted"/>
<gene>
    <name evidence="1" type="ORF">ASZ90_005979</name>
</gene>
<sequence length="37" mass="4228">MSRSDGGGFTIHHSRFTCFSKVLIIKYSWIPARTTPE</sequence>